<dbReference type="FunFam" id="3.20.20.140:FF:000005">
    <property type="entry name" value="TatD family hydrolase"/>
    <property type="match status" value="1"/>
</dbReference>
<organism evidence="5 6">
    <name type="scientific">Aliidiomarina halalkaliphila</name>
    <dbReference type="NCBI Taxonomy" id="2593535"/>
    <lineage>
        <taxon>Bacteria</taxon>
        <taxon>Pseudomonadati</taxon>
        <taxon>Pseudomonadota</taxon>
        <taxon>Gammaproteobacteria</taxon>
        <taxon>Alteromonadales</taxon>
        <taxon>Idiomarinaceae</taxon>
        <taxon>Aliidiomarina</taxon>
    </lineage>
</organism>
<dbReference type="PANTHER" id="PTHR46124">
    <property type="entry name" value="D-AMINOACYL-TRNA DEACYLASE"/>
    <property type="match status" value="1"/>
</dbReference>
<dbReference type="GO" id="GO:0016788">
    <property type="term" value="F:hydrolase activity, acting on ester bonds"/>
    <property type="evidence" value="ECO:0007669"/>
    <property type="project" value="InterPro"/>
</dbReference>
<dbReference type="Proteomes" id="UP000320359">
    <property type="component" value="Unassembled WGS sequence"/>
</dbReference>
<dbReference type="InterPro" id="IPR032466">
    <property type="entry name" value="Metal_Hydrolase"/>
</dbReference>
<dbReference type="Pfam" id="PF01026">
    <property type="entry name" value="TatD_DNase"/>
    <property type="match status" value="1"/>
</dbReference>
<dbReference type="GO" id="GO:0046872">
    <property type="term" value="F:metal ion binding"/>
    <property type="evidence" value="ECO:0007669"/>
    <property type="project" value="UniProtKB-KW"/>
</dbReference>
<dbReference type="RefSeq" id="WP_143234817.1">
    <property type="nucleotide sequence ID" value="NZ_VJWL01000001.1"/>
</dbReference>
<gene>
    <name evidence="5" type="ORF">FM042_04730</name>
</gene>
<dbReference type="InterPro" id="IPR001130">
    <property type="entry name" value="TatD-like"/>
</dbReference>
<dbReference type="CDD" id="cd01310">
    <property type="entry name" value="TatD_DNAse"/>
    <property type="match status" value="1"/>
</dbReference>
<feature type="binding site" evidence="4">
    <location>
        <position position="20"/>
    </location>
    <ligand>
        <name>a divalent metal cation</name>
        <dbReference type="ChEBI" id="CHEBI:60240"/>
        <label>1</label>
    </ligand>
</feature>
<feature type="binding site" evidence="4">
    <location>
        <position position="212"/>
    </location>
    <ligand>
        <name>a divalent metal cation</name>
        <dbReference type="ChEBI" id="CHEBI:60240"/>
        <label>1</label>
    </ligand>
</feature>
<dbReference type="PROSITE" id="PS01090">
    <property type="entry name" value="TATD_2"/>
    <property type="match status" value="1"/>
</dbReference>
<feature type="binding site" evidence="4">
    <location>
        <position position="139"/>
    </location>
    <ligand>
        <name>a divalent metal cation</name>
        <dbReference type="ChEBI" id="CHEBI:60240"/>
        <label>2</label>
    </ligand>
</feature>
<dbReference type="EMBL" id="VJWL01000001">
    <property type="protein sequence ID" value="TRW50143.1"/>
    <property type="molecule type" value="Genomic_DNA"/>
</dbReference>
<comment type="caution">
    <text evidence="5">The sequence shown here is derived from an EMBL/GenBank/DDBJ whole genome shotgun (WGS) entry which is preliminary data.</text>
</comment>
<comment type="similarity">
    <text evidence="1">Belongs to the metallo-dependent hydrolases superfamily. TatD-type hydrolase family.</text>
</comment>
<evidence type="ECO:0000313" key="5">
    <source>
        <dbReference type="EMBL" id="TRW50143.1"/>
    </source>
</evidence>
<accession>A0A552X6F2</accession>
<keyword evidence="6" id="KW-1185">Reference proteome</keyword>
<dbReference type="InterPro" id="IPR018228">
    <property type="entry name" value="DNase_TatD-rel_CS"/>
</dbReference>
<keyword evidence="3" id="KW-0378">Hydrolase</keyword>
<protein>
    <submittedName>
        <fullName evidence="5">TatD family deoxyribonuclease</fullName>
    </submittedName>
</protein>
<dbReference type="GO" id="GO:0005829">
    <property type="term" value="C:cytosol"/>
    <property type="evidence" value="ECO:0007669"/>
    <property type="project" value="TreeGrafter"/>
</dbReference>
<evidence type="ECO:0000256" key="1">
    <source>
        <dbReference type="ARBA" id="ARBA00009275"/>
    </source>
</evidence>
<sequence length="244" mass="27329">MVWCADFLPGPDLARITDAHCHLDFPDFDDDRDAVLARARDAGVQRFLVPGVQKSQWSRLETLGQKYADWSLAYGLHPYFIEAHQEADLKALSQQLEKGAIALGEIGLDATVGDQEKQVHFFKEQLAIAAALELPVILHHRRTLDTLLSLVRQAGVTQGMVHAFSGSYEQAMAWIDAGFYLGVGGVITYERAQKTRAALARVPLQRLLLETDSPDMPLQGYQGQRNEPARVIRVRDTLRELRQL</sequence>
<keyword evidence="2 4" id="KW-0479">Metal-binding</keyword>
<dbReference type="SUPFAM" id="SSF51556">
    <property type="entry name" value="Metallo-dependent hydrolases"/>
    <property type="match status" value="1"/>
</dbReference>
<feature type="binding site" evidence="4">
    <location>
        <position position="22"/>
    </location>
    <ligand>
        <name>a divalent metal cation</name>
        <dbReference type="ChEBI" id="CHEBI:60240"/>
        <label>1</label>
    </ligand>
</feature>
<feature type="binding site" evidence="4">
    <location>
        <position position="105"/>
    </location>
    <ligand>
        <name>a divalent metal cation</name>
        <dbReference type="ChEBI" id="CHEBI:60240"/>
        <label>1</label>
    </ligand>
</feature>
<evidence type="ECO:0000256" key="2">
    <source>
        <dbReference type="ARBA" id="ARBA00022723"/>
    </source>
</evidence>
<evidence type="ECO:0000256" key="4">
    <source>
        <dbReference type="PIRSR" id="PIRSR005902-1"/>
    </source>
</evidence>
<dbReference type="AlphaFoldDB" id="A0A552X6F2"/>
<name>A0A552X6F2_9GAMM</name>
<reference evidence="5 6" key="1">
    <citation type="submission" date="2019-07" db="EMBL/GenBank/DDBJ databases">
        <authorList>
            <person name="Yang M."/>
            <person name="Zhao D."/>
            <person name="Xiang H."/>
        </authorList>
    </citation>
    <scope>NUCLEOTIDE SEQUENCE [LARGE SCALE GENOMIC DNA]</scope>
    <source>
        <strain evidence="5 6">IM1326</strain>
    </source>
</reference>
<dbReference type="OrthoDB" id="9810005at2"/>
<proteinExistence type="inferred from homology"/>
<feature type="binding site" evidence="4">
    <location>
        <position position="162"/>
    </location>
    <ligand>
        <name>a divalent metal cation</name>
        <dbReference type="ChEBI" id="CHEBI:60240"/>
        <label>2</label>
    </ligand>
</feature>
<dbReference type="PROSITE" id="PS01091">
    <property type="entry name" value="TATD_3"/>
    <property type="match status" value="1"/>
</dbReference>
<dbReference type="PANTHER" id="PTHR46124:SF3">
    <property type="entry name" value="HYDROLASE"/>
    <property type="match status" value="1"/>
</dbReference>
<evidence type="ECO:0000313" key="6">
    <source>
        <dbReference type="Proteomes" id="UP000320359"/>
    </source>
</evidence>
<dbReference type="Gene3D" id="3.20.20.140">
    <property type="entry name" value="Metal-dependent hydrolases"/>
    <property type="match status" value="1"/>
</dbReference>
<dbReference type="PIRSF" id="PIRSF005902">
    <property type="entry name" value="DNase_TatD"/>
    <property type="match status" value="1"/>
</dbReference>
<evidence type="ECO:0000256" key="3">
    <source>
        <dbReference type="ARBA" id="ARBA00022801"/>
    </source>
</evidence>